<dbReference type="InterPro" id="IPR044730">
    <property type="entry name" value="RNase_H-like_dom_plant"/>
</dbReference>
<dbReference type="Gene3D" id="3.30.420.10">
    <property type="entry name" value="Ribonuclease H-like superfamily/Ribonuclease H"/>
    <property type="match status" value="1"/>
</dbReference>
<feature type="domain" description="RNase H type-1" evidence="1">
    <location>
        <begin position="195"/>
        <end position="313"/>
    </location>
</feature>
<protein>
    <submittedName>
        <fullName evidence="3">Uncharacterized protein</fullName>
    </submittedName>
</protein>
<dbReference type="EMBL" id="JABTTQ020003456">
    <property type="protein sequence ID" value="KAK6117351.1"/>
    <property type="molecule type" value="Genomic_DNA"/>
</dbReference>
<sequence>MVIFQLGQAIGVKCSISTASVLLRVAKPRFGGANKIKIFAWRAFNYIIPCAVQLQNHKLQVSNWCQRCGMGPETIEHALRDCIVASEVWMGSALGIWFSSQRRGPFQDFCMEACLSLKLDNLEIFVMIIWAIWFARNKKVFSNHALKTKEVLDVAGRTMSSYQACWRGTEIIPTKHPVDRSKRWIPPKPGELKMNVDASFRADSNQVGIGCIVRDSTGCVIACCSNIVCGCSDPLTAEALAMREGLDFVNQLGLQIQEIETDSSSIADFCSKEVDLYGHEIGLLLQEIKNRLNSNMVCCFIPRECNRAAHFLAVSVFQRDPFFFGKDAIPVWIKPVVFADLIQ</sequence>
<reference evidence="3 4" key="1">
    <citation type="journal article" date="2021" name="Comput. Struct. Biotechnol. J.">
        <title>De novo genome assembly of the potent medicinal plant Rehmannia glutinosa using nanopore technology.</title>
        <authorList>
            <person name="Ma L."/>
            <person name="Dong C."/>
            <person name="Song C."/>
            <person name="Wang X."/>
            <person name="Zheng X."/>
            <person name="Niu Y."/>
            <person name="Chen S."/>
            <person name="Feng W."/>
        </authorList>
    </citation>
    <scope>NUCLEOTIDE SEQUENCE [LARGE SCALE GENOMIC DNA]</scope>
    <source>
        <strain evidence="3">DH-2019</strain>
    </source>
</reference>
<dbReference type="Pfam" id="PF13966">
    <property type="entry name" value="zf-RVT"/>
    <property type="match status" value="1"/>
</dbReference>
<dbReference type="Proteomes" id="UP001318860">
    <property type="component" value="Unassembled WGS sequence"/>
</dbReference>
<dbReference type="PANTHER" id="PTHR47074">
    <property type="entry name" value="BNAC02G40300D PROTEIN"/>
    <property type="match status" value="1"/>
</dbReference>
<evidence type="ECO:0000259" key="2">
    <source>
        <dbReference type="Pfam" id="PF13966"/>
    </source>
</evidence>
<dbReference type="InterPro" id="IPR036397">
    <property type="entry name" value="RNaseH_sf"/>
</dbReference>
<dbReference type="InterPro" id="IPR002156">
    <property type="entry name" value="RNaseH_domain"/>
</dbReference>
<evidence type="ECO:0000313" key="4">
    <source>
        <dbReference type="Proteomes" id="UP001318860"/>
    </source>
</evidence>
<accession>A0ABR0U4D7</accession>
<dbReference type="CDD" id="cd06222">
    <property type="entry name" value="RNase_H_like"/>
    <property type="match status" value="1"/>
</dbReference>
<comment type="caution">
    <text evidence="3">The sequence shown here is derived from an EMBL/GenBank/DDBJ whole genome shotgun (WGS) entry which is preliminary data.</text>
</comment>
<dbReference type="InterPro" id="IPR052929">
    <property type="entry name" value="RNase_H-like_EbsB-rel"/>
</dbReference>
<name>A0ABR0U4D7_REHGL</name>
<proteinExistence type="predicted"/>
<evidence type="ECO:0000259" key="1">
    <source>
        <dbReference type="Pfam" id="PF13456"/>
    </source>
</evidence>
<dbReference type="Pfam" id="PF13456">
    <property type="entry name" value="RVT_3"/>
    <property type="match status" value="1"/>
</dbReference>
<evidence type="ECO:0000313" key="3">
    <source>
        <dbReference type="EMBL" id="KAK6117351.1"/>
    </source>
</evidence>
<keyword evidence="4" id="KW-1185">Reference proteome</keyword>
<dbReference type="InterPro" id="IPR012337">
    <property type="entry name" value="RNaseH-like_sf"/>
</dbReference>
<feature type="domain" description="Reverse transcriptase zinc-binding" evidence="2">
    <location>
        <begin position="34"/>
        <end position="89"/>
    </location>
</feature>
<dbReference type="InterPro" id="IPR026960">
    <property type="entry name" value="RVT-Znf"/>
</dbReference>
<dbReference type="SUPFAM" id="SSF53098">
    <property type="entry name" value="Ribonuclease H-like"/>
    <property type="match status" value="1"/>
</dbReference>
<gene>
    <name evidence="3" type="ORF">DH2020_048942</name>
</gene>
<dbReference type="PANTHER" id="PTHR47074:SF11">
    <property type="entry name" value="REVERSE TRANSCRIPTASE-LIKE PROTEIN"/>
    <property type="match status" value="1"/>
</dbReference>
<organism evidence="3 4">
    <name type="scientific">Rehmannia glutinosa</name>
    <name type="common">Chinese foxglove</name>
    <dbReference type="NCBI Taxonomy" id="99300"/>
    <lineage>
        <taxon>Eukaryota</taxon>
        <taxon>Viridiplantae</taxon>
        <taxon>Streptophyta</taxon>
        <taxon>Embryophyta</taxon>
        <taxon>Tracheophyta</taxon>
        <taxon>Spermatophyta</taxon>
        <taxon>Magnoliopsida</taxon>
        <taxon>eudicotyledons</taxon>
        <taxon>Gunneridae</taxon>
        <taxon>Pentapetalae</taxon>
        <taxon>asterids</taxon>
        <taxon>lamiids</taxon>
        <taxon>Lamiales</taxon>
        <taxon>Orobanchaceae</taxon>
        <taxon>Rehmannieae</taxon>
        <taxon>Rehmannia</taxon>
    </lineage>
</organism>